<reference evidence="1 2" key="1">
    <citation type="submission" date="2016-09" db="EMBL/GenBank/DDBJ databases">
        <title>Couchioplanes caeruleus draft genome sequence.</title>
        <authorList>
            <person name="Sheehan J."/>
            <person name="Caffrey P."/>
        </authorList>
    </citation>
    <scope>NUCLEOTIDE SEQUENCE [LARGE SCALE GENOMIC DNA]</scope>
    <source>
        <strain evidence="1 2">DSM 43634</strain>
    </source>
</reference>
<evidence type="ECO:0000313" key="1">
    <source>
        <dbReference type="EMBL" id="OJF10059.1"/>
    </source>
</evidence>
<name>A0A1K0GLJ7_9ACTN</name>
<keyword evidence="2" id="KW-1185">Reference proteome</keyword>
<dbReference type="AlphaFoldDB" id="A0A1K0GLJ7"/>
<comment type="caution">
    <text evidence="1">The sequence shown here is derived from an EMBL/GenBank/DDBJ whole genome shotgun (WGS) entry which is preliminary data.</text>
</comment>
<organism evidence="1 2">
    <name type="scientific">Couchioplanes caeruleus subsp. caeruleus</name>
    <dbReference type="NCBI Taxonomy" id="56427"/>
    <lineage>
        <taxon>Bacteria</taxon>
        <taxon>Bacillati</taxon>
        <taxon>Actinomycetota</taxon>
        <taxon>Actinomycetes</taxon>
        <taxon>Micromonosporales</taxon>
        <taxon>Micromonosporaceae</taxon>
        <taxon>Couchioplanes</taxon>
    </lineage>
</organism>
<proteinExistence type="predicted"/>
<accession>A0A1K0GLJ7</accession>
<sequence length="171" mass="19250">MSTCKLSAEQWRVISYLYHPDQLSRRTSPSLADVMTKQAVARDDVVEVVERGLVQSRVGGEECTRGPLKRLPEKAIRLRLTRAGIYRAHHDPQHLVLCALRVHRTLSLDFLMHRLATPVSHDELCDIANNGLITAYALGTDIEVSVSQMWDCPSHAHALMTKHGRAFLAYL</sequence>
<gene>
    <name evidence="1" type="ORF">BG844_34300</name>
</gene>
<dbReference type="EMBL" id="MEIA01000534">
    <property type="protein sequence ID" value="OJF10059.1"/>
    <property type="molecule type" value="Genomic_DNA"/>
</dbReference>
<protein>
    <submittedName>
        <fullName evidence="1">Uncharacterized protein</fullName>
    </submittedName>
</protein>
<evidence type="ECO:0000313" key="2">
    <source>
        <dbReference type="Proteomes" id="UP000182486"/>
    </source>
</evidence>
<dbReference type="Proteomes" id="UP000182486">
    <property type="component" value="Unassembled WGS sequence"/>
</dbReference>
<dbReference type="RefSeq" id="WP_071809567.1">
    <property type="nucleotide sequence ID" value="NZ_MEIA01000534.1"/>
</dbReference>